<organism evidence="3 4">
    <name type="scientific">Chlorella ohadii</name>
    <dbReference type="NCBI Taxonomy" id="2649997"/>
    <lineage>
        <taxon>Eukaryota</taxon>
        <taxon>Viridiplantae</taxon>
        <taxon>Chlorophyta</taxon>
        <taxon>core chlorophytes</taxon>
        <taxon>Trebouxiophyceae</taxon>
        <taxon>Chlorellales</taxon>
        <taxon>Chlorellaceae</taxon>
        <taxon>Chlorella clade</taxon>
        <taxon>Chlorella</taxon>
    </lineage>
</organism>
<dbReference type="GO" id="GO:0004407">
    <property type="term" value="F:histone deacetylase activity"/>
    <property type="evidence" value="ECO:0007669"/>
    <property type="project" value="TreeGrafter"/>
</dbReference>
<dbReference type="PANTHER" id="PTHR10625">
    <property type="entry name" value="HISTONE DEACETYLASE HDAC1-RELATED"/>
    <property type="match status" value="1"/>
</dbReference>
<evidence type="ECO:0000313" key="3">
    <source>
        <dbReference type="EMBL" id="KAI7841178.1"/>
    </source>
</evidence>
<protein>
    <recommendedName>
        <fullName evidence="2">Histone deacetylase domain-containing protein</fullName>
    </recommendedName>
</protein>
<dbReference type="Gene3D" id="3.40.800.20">
    <property type="entry name" value="Histone deacetylase domain"/>
    <property type="match status" value="2"/>
</dbReference>
<sequence>MAPPNASAGACDAALFHRTAVKAAAVTKSACSSNPSRGLAAAAAVGAGAPAVPAAPQLLFTASAAPGHFMPGHVEQPARVGVILQKLKNAGITGGAFAGQLHEVPAGPLASMEAVRQVHSYADQLARTAAAAPEGHPTAVADIGDPDGVTYVTSTSFEDALRAAGSACALVDAVVAASRRAEAGGTSGSAGAAAAGAGEGKQAGAGSPTTVLGGLSNAADDRQAGQGAGTIRGQHGACGSTAAVSLCRPPGHHATADTPLGYCLFNNVALAARHAQRVHGLEKVMILDFDLHHGNGTADIFADDPSVLFIDTHEASSIYPPPFAGGSVDDIGEGAGRGATINIPMPRFAGERCMLHVFDSVIGPAAERFRPNLILVSAGFDAHYRDPFQGLQLRSSTYYKLAQRLQALAARLCGGRLAFLLEGGYHTEAVGESVCEVFLALLGRPSVEGQAALQLPRPEPVAEVEALVEQLRRVHSL</sequence>
<comment type="caution">
    <text evidence="3">The sequence shown here is derived from an EMBL/GenBank/DDBJ whole genome shotgun (WGS) entry which is preliminary data.</text>
</comment>
<evidence type="ECO:0000256" key="1">
    <source>
        <dbReference type="SAM" id="MobiDB-lite"/>
    </source>
</evidence>
<accession>A0AAD5DRK3</accession>
<dbReference type="InterPro" id="IPR037138">
    <property type="entry name" value="His_deacetylse_dom_sf"/>
</dbReference>
<dbReference type="CDD" id="cd09992">
    <property type="entry name" value="HDAC_classII"/>
    <property type="match status" value="1"/>
</dbReference>
<feature type="region of interest" description="Disordered" evidence="1">
    <location>
        <begin position="184"/>
        <end position="232"/>
    </location>
</feature>
<evidence type="ECO:0000259" key="2">
    <source>
        <dbReference type="Pfam" id="PF00850"/>
    </source>
</evidence>
<reference evidence="3" key="1">
    <citation type="submission" date="2020-11" db="EMBL/GenBank/DDBJ databases">
        <title>Chlorella ohadii genome sequencing and assembly.</title>
        <authorList>
            <person name="Murik O."/>
            <person name="Treves H."/>
            <person name="Kedem I."/>
            <person name="Shotland Y."/>
            <person name="Kaplan A."/>
        </authorList>
    </citation>
    <scope>NUCLEOTIDE SEQUENCE</scope>
    <source>
        <strain evidence="3">1</strain>
    </source>
</reference>
<dbReference type="AlphaFoldDB" id="A0AAD5DRK3"/>
<dbReference type="GO" id="GO:0000118">
    <property type="term" value="C:histone deacetylase complex"/>
    <property type="evidence" value="ECO:0007669"/>
    <property type="project" value="TreeGrafter"/>
</dbReference>
<dbReference type="PRINTS" id="PR01270">
    <property type="entry name" value="HDASUPER"/>
</dbReference>
<dbReference type="EMBL" id="JADXDR010000067">
    <property type="protein sequence ID" value="KAI7841178.1"/>
    <property type="molecule type" value="Genomic_DNA"/>
</dbReference>
<proteinExistence type="predicted"/>
<dbReference type="InterPro" id="IPR023696">
    <property type="entry name" value="Ureohydrolase_dom_sf"/>
</dbReference>
<keyword evidence="4" id="KW-1185">Reference proteome</keyword>
<dbReference type="Pfam" id="PF00850">
    <property type="entry name" value="Hist_deacetyl"/>
    <property type="match status" value="1"/>
</dbReference>
<gene>
    <name evidence="3" type="ORF">COHA_005144</name>
</gene>
<dbReference type="Proteomes" id="UP001205105">
    <property type="component" value="Unassembled WGS sequence"/>
</dbReference>
<feature type="domain" description="Histone deacetylase" evidence="2">
    <location>
        <begin position="73"/>
        <end position="440"/>
    </location>
</feature>
<dbReference type="GO" id="GO:0040029">
    <property type="term" value="P:epigenetic regulation of gene expression"/>
    <property type="evidence" value="ECO:0007669"/>
    <property type="project" value="TreeGrafter"/>
</dbReference>
<dbReference type="PANTHER" id="PTHR10625:SF11">
    <property type="entry name" value="HISTONE DEACETYLASE 14, CHLOROPLASTIC"/>
    <property type="match status" value="1"/>
</dbReference>
<dbReference type="InterPro" id="IPR023801">
    <property type="entry name" value="His_deacetylse_dom"/>
</dbReference>
<dbReference type="GO" id="GO:0005737">
    <property type="term" value="C:cytoplasm"/>
    <property type="evidence" value="ECO:0007669"/>
    <property type="project" value="TreeGrafter"/>
</dbReference>
<dbReference type="InterPro" id="IPR000286">
    <property type="entry name" value="HDACs"/>
</dbReference>
<name>A0AAD5DRK3_9CHLO</name>
<dbReference type="SUPFAM" id="SSF52768">
    <property type="entry name" value="Arginase/deacetylase"/>
    <property type="match status" value="1"/>
</dbReference>
<evidence type="ECO:0000313" key="4">
    <source>
        <dbReference type="Proteomes" id="UP001205105"/>
    </source>
</evidence>